<evidence type="ECO:0000313" key="6">
    <source>
        <dbReference type="EMBL" id="SEW51925.1"/>
    </source>
</evidence>
<dbReference type="InterPro" id="IPR011042">
    <property type="entry name" value="6-blade_b-propeller_TolB-like"/>
</dbReference>
<evidence type="ECO:0000256" key="3">
    <source>
        <dbReference type="ARBA" id="ARBA00023004"/>
    </source>
</evidence>
<dbReference type="InterPro" id="IPR012938">
    <property type="entry name" value="Glc/Sorbosone_DH"/>
</dbReference>
<dbReference type="InterPro" id="IPR036909">
    <property type="entry name" value="Cyt_c-like_dom_sf"/>
</dbReference>
<dbReference type="InterPro" id="IPR009056">
    <property type="entry name" value="Cyt_c-like_dom"/>
</dbReference>
<reference evidence="7" key="1">
    <citation type="submission" date="2016-10" db="EMBL/GenBank/DDBJ databases">
        <authorList>
            <person name="Varghese N."/>
            <person name="Submissions S."/>
        </authorList>
    </citation>
    <scope>NUCLEOTIDE SEQUENCE [LARGE SCALE GENOMIC DNA]</scope>
    <source>
        <strain evidence="7">DSM 3695</strain>
    </source>
</reference>
<proteinExistence type="predicted"/>
<dbReference type="SUPFAM" id="SSF46626">
    <property type="entry name" value="Cytochrome c"/>
    <property type="match status" value="1"/>
</dbReference>
<dbReference type="Pfam" id="PF13442">
    <property type="entry name" value="Cytochrome_CBB3"/>
    <property type="match status" value="1"/>
</dbReference>
<dbReference type="EMBL" id="FOJG01000002">
    <property type="protein sequence ID" value="SEW51925.1"/>
    <property type="molecule type" value="Genomic_DNA"/>
</dbReference>
<keyword evidence="7" id="KW-1185">Reference proteome</keyword>
<feature type="domain" description="Cytochrome c" evidence="5">
    <location>
        <begin position="405"/>
        <end position="488"/>
    </location>
</feature>
<dbReference type="Gene3D" id="2.120.10.30">
    <property type="entry name" value="TolB, C-terminal domain"/>
    <property type="match status" value="1"/>
</dbReference>
<evidence type="ECO:0000256" key="4">
    <source>
        <dbReference type="PROSITE-ProRule" id="PRU00433"/>
    </source>
</evidence>
<name>A0A1I0S7X7_9BACT</name>
<accession>A0A1I0S7X7</accession>
<keyword evidence="2 4" id="KW-0479">Metal-binding</keyword>
<evidence type="ECO:0000259" key="5">
    <source>
        <dbReference type="PROSITE" id="PS51007"/>
    </source>
</evidence>
<evidence type="ECO:0000256" key="2">
    <source>
        <dbReference type="ARBA" id="ARBA00022723"/>
    </source>
</evidence>
<dbReference type="Gene3D" id="1.10.760.10">
    <property type="entry name" value="Cytochrome c-like domain"/>
    <property type="match status" value="1"/>
</dbReference>
<keyword evidence="3 4" id="KW-0408">Iron</keyword>
<dbReference type="GO" id="GO:0046872">
    <property type="term" value="F:metal ion binding"/>
    <property type="evidence" value="ECO:0007669"/>
    <property type="project" value="UniProtKB-KW"/>
</dbReference>
<dbReference type="PANTHER" id="PTHR19328:SF13">
    <property type="entry name" value="HIPL1 PROTEIN"/>
    <property type="match status" value="1"/>
</dbReference>
<protein>
    <submittedName>
        <fullName evidence="6">Glucose/arabinose dehydrogenase, beta-propeller fold</fullName>
    </submittedName>
</protein>
<dbReference type="OrthoDB" id="9770043at2"/>
<dbReference type="PROSITE" id="PS51007">
    <property type="entry name" value="CYTC"/>
    <property type="match status" value="1"/>
</dbReference>
<dbReference type="GO" id="GO:0009055">
    <property type="term" value="F:electron transfer activity"/>
    <property type="evidence" value="ECO:0007669"/>
    <property type="project" value="InterPro"/>
</dbReference>
<dbReference type="Proteomes" id="UP000199310">
    <property type="component" value="Unassembled WGS sequence"/>
</dbReference>
<gene>
    <name evidence="6" type="ORF">SAMN04488122_4591</name>
</gene>
<dbReference type="STRING" id="29529.SAMN04488122_4591"/>
<dbReference type="AlphaFoldDB" id="A0A1I0S7X7"/>
<organism evidence="6 7">
    <name type="scientific">Chitinophaga arvensicola</name>
    <dbReference type="NCBI Taxonomy" id="29529"/>
    <lineage>
        <taxon>Bacteria</taxon>
        <taxon>Pseudomonadati</taxon>
        <taxon>Bacteroidota</taxon>
        <taxon>Chitinophagia</taxon>
        <taxon>Chitinophagales</taxon>
        <taxon>Chitinophagaceae</taxon>
        <taxon>Chitinophaga</taxon>
    </lineage>
</organism>
<dbReference type="Pfam" id="PF07995">
    <property type="entry name" value="GSDH"/>
    <property type="match status" value="1"/>
</dbReference>
<dbReference type="SUPFAM" id="SSF50952">
    <property type="entry name" value="Soluble quinoprotein glucose dehydrogenase"/>
    <property type="match status" value="1"/>
</dbReference>
<sequence length="516" mass="55576">MSVLLLILLLAAGGYLFFRNARKPAAVQFPVEAILALDTTPVGISTIISDLNVPWEIAWGPDGQIWFTEQSGTISKVDPQTGVRKLLLTIPDVYRQRTLGLLGMAVSDNKLLPYVFVDYTHLNKDSSIVSRLVRYTYTADTLKDPLVLLELPGNTGHNGSRVAISPDGKIILSTGDAANGENAPDTASINGKTLRLNFDGSIPADNPYPGSPVWSRGHRNIQGLVYSSAGHLFASEHGDATDDEINYIQKKAFYGWPRVEGFADRADEKAYADSFPFTAPLKAWTPTIAPAGVDYYASSRIPEWQNSILMGTLKAASLRVLHLNAAQDAVTAEDIYFSGHFGRIRDICVSPAGDVYIATSNRDWNPGKGFPLPHDDRIIRLSALDQHAVTAPGIPVLKALPAAKPAASRGAAVYKNYCEACHKPDGKGVPGSFPALDQNTLVNGSVAPLISTIVNGRKGAAAGEQMPAFGFLPDEDLAAVTSYIRSSWNNHTDSVPVSGVLQARKKMTGNVLNEKK</sequence>
<dbReference type="GO" id="GO:0020037">
    <property type="term" value="F:heme binding"/>
    <property type="evidence" value="ECO:0007669"/>
    <property type="project" value="InterPro"/>
</dbReference>
<evidence type="ECO:0000256" key="1">
    <source>
        <dbReference type="ARBA" id="ARBA00022617"/>
    </source>
</evidence>
<dbReference type="PANTHER" id="PTHR19328">
    <property type="entry name" value="HEDGEHOG-INTERACTING PROTEIN"/>
    <property type="match status" value="1"/>
</dbReference>
<evidence type="ECO:0000313" key="7">
    <source>
        <dbReference type="Proteomes" id="UP000199310"/>
    </source>
</evidence>
<keyword evidence="1 4" id="KW-0349">Heme</keyword>
<dbReference type="InterPro" id="IPR011041">
    <property type="entry name" value="Quinoprot_gluc/sorb_DH_b-prop"/>
</dbReference>